<dbReference type="Proteomes" id="UP000315010">
    <property type="component" value="Unassembled WGS sequence"/>
</dbReference>
<dbReference type="InterPro" id="IPR002559">
    <property type="entry name" value="Transposase_11"/>
</dbReference>
<evidence type="ECO:0000259" key="2">
    <source>
        <dbReference type="Pfam" id="PF01609"/>
    </source>
</evidence>
<dbReference type="RefSeq" id="WP_419193945.1">
    <property type="nucleotide sequence ID" value="NZ_SJPJ01000001.1"/>
</dbReference>
<protein>
    <recommendedName>
        <fullName evidence="6">Transposase DDE domain protein</fullName>
    </recommendedName>
</protein>
<comment type="caution">
    <text evidence="4">The sequence shown here is derived from an EMBL/GenBank/DDBJ whole genome shotgun (WGS) entry which is preliminary data.</text>
</comment>
<feature type="region of interest" description="Disordered" evidence="1">
    <location>
        <begin position="211"/>
        <end position="231"/>
    </location>
</feature>
<accession>A0A5C5YXE4</accession>
<proteinExistence type="predicted"/>
<reference evidence="4 5" key="1">
    <citation type="submission" date="2019-02" db="EMBL/GenBank/DDBJ databases">
        <title>Deep-cultivation of Planctomycetes and their phenomic and genomic characterization uncovers novel biology.</title>
        <authorList>
            <person name="Wiegand S."/>
            <person name="Jogler M."/>
            <person name="Boedeker C."/>
            <person name="Pinto D."/>
            <person name="Vollmers J."/>
            <person name="Rivas-Marin E."/>
            <person name="Kohn T."/>
            <person name="Peeters S.H."/>
            <person name="Heuer A."/>
            <person name="Rast P."/>
            <person name="Oberbeckmann S."/>
            <person name="Bunk B."/>
            <person name="Jeske O."/>
            <person name="Meyerdierks A."/>
            <person name="Storesund J.E."/>
            <person name="Kallscheuer N."/>
            <person name="Luecker S."/>
            <person name="Lage O.M."/>
            <person name="Pohl T."/>
            <person name="Merkel B.J."/>
            <person name="Hornburger P."/>
            <person name="Mueller R.-W."/>
            <person name="Bruemmer F."/>
            <person name="Labrenz M."/>
            <person name="Spormann A.M."/>
            <person name="Op Den Camp H."/>
            <person name="Overmann J."/>
            <person name="Amann R."/>
            <person name="Jetten M.S.M."/>
            <person name="Mascher T."/>
            <person name="Medema M.H."/>
            <person name="Devos D.P."/>
            <person name="Kaster A.-K."/>
            <person name="Ovreas L."/>
            <person name="Rohde M."/>
            <person name="Galperin M.Y."/>
            <person name="Jogler C."/>
        </authorList>
    </citation>
    <scope>NUCLEOTIDE SEQUENCE [LARGE SCALE GENOMIC DNA]</scope>
    <source>
        <strain evidence="4 5">CA13</strain>
    </source>
</reference>
<gene>
    <name evidence="4" type="ORF">CA13_10980</name>
</gene>
<dbReference type="GO" id="GO:0006313">
    <property type="term" value="P:DNA transposition"/>
    <property type="evidence" value="ECO:0007669"/>
    <property type="project" value="InterPro"/>
</dbReference>
<sequence>MTNPADGELLAILATIPDPRGRKGRRHSLAAMLAATICGLLTGATGCTAIAQWTRNQEPSFWHAIGFGRKPPTANCYRSLLIDLPPETLENAISQWAQHRLGEKPTAEKHRGVAINGKTLCATLQPHGQSIHLLSLLEHASGGVLAQLKMNPKTNEHRTAMLLLKSLIVDGMVITGDAMFCQRKLCQQIIDSGGDYLITVKDNQPELNKTITSDFNPGLSPLQRTSSPSAA</sequence>
<dbReference type="PANTHER" id="PTHR30298:SF0">
    <property type="entry name" value="PROTEIN YBFL-RELATED"/>
    <property type="match status" value="1"/>
</dbReference>
<dbReference type="PANTHER" id="PTHR30298">
    <property type="entry name" value="H REPEAT-ASSOCIATED PREDICTED TRANSPOSASE"/>
    <property type="match status" value="1"/>
</dbReference>
<feature type="domain" description="H repeat-associated protein N-terminal" evidence="3">
    <location>
        <begin position="12"/>
        <end position="97"/>
    </location>
</feature>
<dbReference type="InterPro" id="IPR047647">
    <property type="entry name" value="ISAs1_transpos"/>
</dbReference>
<evidence type="ECO:0000313" key="4">
    <source>
        <dbReference type="EMBL" id="TWT79692.1"/>
    </source>
</evidence>
<evidence type="ECO:0000259" key="3">
    <source>
        <dbReference type="Pfam" id="PF13808"/>
    </source>
</evidence>
<dbReference type="EMBL" id="SJPJ01000001">
    <property type="protein sequence ID" value="TWT79692.1"/>
    <property type="molecule type" value="Genomic_DNA"/>
</dbReference>
<feature type="domain" description="Transposase IS4-like" evidence="2">
    <location>
        <begin position="131"/>
        <end position="209"/>
    </location>
</feature>
<dbReference type="Pfam" id="PF01609">
    <property type="entry name" value="DDE_Tnp_1"/>
    <property type="match status" value="1"/>
</dbReference>
<evidence type="ECO:0008006" key="6">
    <source>
        <dbReference type="Google" id="ProtNLM"/>
    </source>
</evidence>
<organism evidence="4 5">
    <name type="scientific">Novipirellula herctigrandis</name>
    <dbReference type="NCBI Taxonomy" id="2527986"/>
    <lineage>
        <taxon>Bacteria</taxon>
        <taxon>Pseudomonadati</taxon>
        <taxon>Planctomycetota</taxon>
        <taxon>Planctomycetia</taxon>
        <taxon>Pirellulales</taxon>
        <taxon>Pirellulaceae</taxon>
        <taxon>Novipirellula</taxon>
    </lineage>
</organism>
<dbReference type="InterPro" id="IPR032806">
    <property type="entry name" value="YbfD_N"/>
</dbReference>
<dbReference type="InterPro" id="IPR051698">
    <property type="entry name" value="Transposase_11-like"/>
</dbReference>
<dbReference type="AlphaFoldDB" id="A0A5C5YXE4"/>
<feature type="compositionally biased region" description="Polar residues" evidence="1">
    <location>
        <begin position="222"/>
        <end position="231"/>
    </location>
</feature>
<dbReference type="NCBIfam" id="NF033564">
    <property type="entry name" value="transpos_ISAs1"/>
    <property type="match status" value="1"/>
</dbReference>
<dbReference type="Pfam" id="PF13808">
    <property type="entry name" value="DDE_Tnp_1_assoc"/>
    <property type="match status" value="1"/>
</dbReference>
<dbReference type="GO" id="GO:0004803">
    <property type="term" value="F:transposase activity"/>
    <property type="evidence" value="ECO:0007669"/>
    <property type="project" value="InterPro"/>
</dbReference>
<name>A0A5C5YXE4_9BACT</name>
<dbReference type="GO" id="GO:0003677">
    <property type="term" value="F:DNA binding"/>
    <property type="evidence" value="ECO:0007669"/>
    <property type="project" value="InterPro"/>
</dbReference>
<evidence type="ECO:0000313" key="5">
    <source>
        <dbReference type="Proteomes" id="UP000315010"/>
    </source>
</evidence>
<keyword evidence="5" id="KW-1185">Reference proteome</keyword>
<evidence type="ECO:0000256" key="1">
    <source>
        <dbReference type="SAM" id="MobiDB-lite"/>
    </source>
</evidence>